<evidence type="ECO:0008006" key="3">
    <source>
        <dbReference type="Google" id="ProtNLM"/>
    </source>
</evidence>
<evidence type="ECO:0000313" key="2">
    <source>
        <dbReference type="Proteomes" id="UP000198397"/>
    </source>
</evidence>
<protein>
    <recommendedName>
        <fullName evidence="3">TRAP transporter solute receptor, TAXI family</fullName>
    </recommendedName>
</protein>
<gene>
    <name evidence="1" type="ORF">SAMN06264855_101379</name>
</gene>
<dbReference type="RefSeq" id="WP_089383342.1">
    <property type="nucleotide sequence ID" value="NZ_FZNQ01000001.1"/>
</dbReference>
<dbReference type="PANTHER" id="PTHR42941:SF1">
    <property type="entry name" value="SLL1037 PROTEIN"/>
    <property type="match status" value="1"/>
</dbReference>
<dbReference type="Gene3D" id="3.40.190.10">
    <property type="entry name" value="Periplasmic binding protein-like II"/>
    <property type="match status" value="2"/>
</dbReference>
<proteinExistence type="predicted"/>
<dbReference type="PANTHER" id="PTHR42941">
    <property type="entry name" value="SLL1037 PROTEIN"/>
    <property type="match status" value="1"/>
</dbReference>
<accession>A0A238UU50</accession>
<dbReference type="AlphaFoldDB" id="A0A238UU50"/>
<keyword evidence="2" id="KW-1185">Reference proteome</keyword>
<sequence length="347" mass="38038">MLDGDKPTRRDALKAMGAMGVVGLAGCADDDESHTFTIAGTASGSSTQAAAQALARAADEHSDTIDVTVQETGGWTANVYDYDAGEFETIGVDTNSMAKAFNDEDPFDEEPVDSLPQQGPLFTSLEMIWVAMEGSGIESTADIRDGGYTIYPIEPGFGTRLLTEEVFRTDGLWDNNDINNEDTDDIPGAVEEGRVDALAVYGSNRVDLAGWCQEVDVRSDGQLYVIEADDQFREAVESVDGARADTYEPYGWQQDVTSELGIDEVFSWILDGMWAFSPDIPAEATYEYTRVMHEHHETMRESDPTVLDYTEGPEQLAAAVNPDIEVHAGVAEYFQDIDIWDDSWMEG</sequence>
<dbReference type="SUPFAM" id="SSF53850">
    <property type="entry name" value="Periplasmic binding protein-like II"/>
    <property type="match status" value="1"/>
</dbReference>
<reference evidence="1 2" key="1">
    <citation type="submission" date="2017-06" db="EMBL/GenBank/DDBJ databases">
        <authorList>
            <person name="Kim H.J."/>
            <person name="Triplett B.A."/>
        </authorList>
    </citation>
    <scope>NUCLEOTIDE SEQUENCE [LARGE SCALE GENOMIC DNA]</scope>
    <source>
        <strain evidence="1 2">DSM 8800</strain>
    </source>
</reference>
<dbReference type="PROSITE" id="PS51257">
    <property type="entry name" value="PROKAR_LIPOPROTEIN"/>
    <property type="match status" value="1"/>
</dbReference>
<dbReference type="Pfam" id="PF16868">
    <property type="entry name" value="NMT1_3"/>
    <property type="match status" value="1"/>
</dbReference>
<dbReference type="EMBL" id="FZNQ01000001">
    <property type="protein sequence ID" value="SNR25578.1"/>
    <property type="molecule type" value="Genomic_DNA"/>
</dbReference>
<dbReference type="Proteomes" id="UP000198397">
    <property type="component" value="Unassembled WGS sequence"/>
</dbReference>
<name>A0A238UU50_HALVU</name>
<dbReference type="InterPro" id="IPR011852">
    <property type="entry name" value="TRAP_TAXI"/>
</dbReference>
<evidence type="ECO:0000313" key="1">
    <source>
        <dbReference type="EMBL" id="SNR25578.1"/>
    </source>
</evidence>
<organism evidence="1 2">
    <name type="scientific">Halorubrum vacuolatum</name>
    <name type="common">Natronobacterium vacuolatum</name>
    <dbReference type="NCBI Taxonomy" id="63740"/>
    <lineage>
        <taxon>Archaea</taxon>
        <taxon>Methanobacteriati</taxon>
        <taxon>Methanobacteriota</taxon>
        <taxon>Stenosarchaea group</taxon>
        <taxon>Halobacteria</taxon>
        <taxon>Halobacteriales</taxon>
        <taxon>Haloferacaceae</taxon>
        <taxon>Halorubrum</taxon>
    </lineage>
</organism>